<dbReference type="RefSeq" id="WP_066918247.1">
    <property type="nucleotide sequence ID" value="NZ_BPQO01000057.1"/>
</dbReference>
<reference evidence="2" key="2">
    <citation type="submission" date="2021-08" db="EMBL/GenBank/DDBJ databases">
        <authorList>
            <person name="Tani A."/>
            <person name="Ola A."/>
            <person name="Ogura Y."/>
            <person name="Katsura K."/>
            <person name="Hayashi T."/>
        </authorList>
    </citation>
    <scope>NUCLEOTIDE SEQUENCE</scope>
    <source>
        <strain evidence="2">DSM 16372</strain>
    </source>
</reference>
<protein>
    <submittedName>
        <fullName evidence="2">Uncharacterized protein</fullName>
    </submittedName>
</protein>
<reference evidence="2" key="1">
    <citation type="journal article" date="2016" name="Front. Microbiol.">
        <title>Genome Sequence of the Piezophilic, Mesophilic Sulfate-Reducing Bacterium Desulfovibrio indicus J2T.</title>
        <authorList>
            <person name="Cao J."/>
            <person name="Maignien L."/>
            <person name="Shao Z."/>
            <person name="Alain K."/>
            <person name="Jebbar M."/>
        </authorList>
    </citation>
    <scope>NUCLEOTIDE SEQUENCE</scope>
    <source>
        <strain evidence="2">DSM 16372</strain>
    </source>
</reference>
<dbReference type="Proteomes" id="UP001055247">
    <property type="component" value="Unassembled WGS sequence"/>
</dbReference>
<dbReference type="EMBL" id="BPQO01000057">
    <property type="protein sequence ID" value="GJD92710.1"/>
    <property type="molecule type" value="Genomic_DNA"/>
</dbReference>
<evidence type="ECO:0000313" key="2">
    <source>
        <dbReference type="EMBL" id="GJD92710.1"/>
    </source>
</evidence>
<organism evidence="2 3">
    <name type="scientific">Methylobacterium hispanicum</name>
    <dbReference type="NCBI Taxonomy" id="270350"/>
    <lineage>
        <taxon>Bacteria</taxon>
        <taxon>Pseudomonadati</taxon>
        <taxon>Pseudomonadota</taxon>
        <taxon>Alphaproteobacteria</taxon>
        <taxon>Hyphomicrobiales</taxon>
        <taxon>Methylobacteriaceae</taxon>
        <taxon>Methylobacterium</taxon>
    </lineage>
</organism>
<evidence type="ECO:0000313" key="3">
    <source>
        <dbReference type="Proteomes" id="UP001055247"/>
    </source>
</evidence>
<proteinExistence type="predicted"/>
<dbReference type="AlphaFoldDB" id="A0AAV4ZY57"/>
<gene>
    <name evidence="2" type="ORF">BHAOGJBA_6267</name>
</gene>
<keyword evidence="3" id="KW-1185">Reference proteome</keyword>
<name>A0AAV4ZY57_9HYPH</name>
<comment type="caution">
    <text evidence="2">The sequence shown here is derived from an EMBL/GenBank/DDBJ whole genome shotgun (WGS) entry which is preliminary data.</text>
</comment>
<evidence type="ECO:0000256" key="1">
    <source>
        <dbReference type="SAM" id="MobiDB-lite"/>
    </source>
</evidence>
<sequence length="60" mass="6149">MAAETTTTEISPPGAPAPERPSNPFAEAALKGLPKAEPGGPTSAELEAELWADVPGYNED</sequence>
<feature type="compositionally biased region" description="Polar residues" evidence="1">
    <location>
        <begin position="1"/>
        <end position="10"/>
    </location>
</feature>
<feature type="region of interest" description="Disordered" evidence="1">
    <location>
        <begin position="1"/>
        <end position="60"/>
    </location>
</feature>
<accession>A0AAV4ZY57</accession>